<evidence type="ECO:0000313" key="3">
    <source>
        <dbReference type="EMBL" id="KFV96947.1"/>
    </source>
</evidence>
<dbReference type="PRINTS" id="PR00700">
    <property type="entry name" value="PRTYPHPHTASE"/>
</dbReference>
<dbReference type="PROSITE" id="PS50056">
    <property type="entry name" value="TYR_PHOSPHATASE_2"/>
    <property type="match status" value="1"/>
</dbReference>
<dbReference type="GO" id="GO:0009898">
    <property type="term" value="C:cytoplasmic side of plasma membrane"/>
    <property type="evidence" value="ECO:0007669"/>
    <property type="project" value="TreeGrafter"/>
</dbReference>
<dbReference type="SMART" id="SM00194">
    <property type="entry name" value="PTPc"/>
    <property type="match status" value="1"/>
</dbReference>
<dbReference type="EMBL" id="KK585812">
    <property type="protein sequence ID" value="KFV96947.1"/>
    <property type="molecule type" value="Genomic_DNA"/>
</dbReference>
<feature type="domain" description="Tyrosine specific protein phosphatases" evidence="2">
    <location>
        <begin position="107"/>
        <end position="176"/>
    </location>
</feature>
<dbReference type="PANTHER" id="PTHR45706">
    <property type="entry name" value="TYROSINE-PROTEIN PHOSPHATASE"/>
    <property type="match status" value="1"/>
</dbReference>
<dbReference type="SUPFAM" id="SSF52799">
    <property type="entry name" value="(Phosphotyrosine protein) phosphatases II"/>
    <property type="match status" value="1"/>
</dbReference>
<accession>A0A093I5Q1</accession>
<dbReference type="InterPro" id="IPR016130">
    <property type="entry name" value="Tyr_Pase_AS"/>
</dbReference>
<dbReference type="Gene3D" id="3.90.190.10">
    <property type="entry name" value="Protein tyrosine phosphatase superfamily"/>
    <property type="match status" value="1"/>
</dbReference>
<gene>
    <name evidence="3" type="ORF">N327_07759</name>
</gene>
<name>A0A093I5Q1_FULGA</name>
<dbReference type="InterPro" id="IPR003595">
    <property type="entry name" value="Tyr_Pase_cat"/>
</dbReference>
<sequence>MEIPSSTIINQYIACQGPLPNTCPDFWQMTWEQGSSMVVMLTTQVERGRVKPPQLAFQSQKCLEMSIWKLVHVLISHCLGYQKEESRQLTQIQYIAWPDHGVPDDSSDFLDFVCLVRKKRAGREEPVVVHCSAGIGRTGVLITMETAMCLIECNQPVYPLDIVRTMRDQRAMMIQT</sequence>
<dbReference type="Proteomes" id="UP000053806">
    <property type="component" value="Unassembled WGS sequence"/>
</dbReference>
<proteinExistence type="predicted"/>
<dbReference type="SMART" id="SM00404">
    <property type="entry name" value="PTPc_motif"/>
    <property type="match status" value="1"/>
</dbReference>
<reference evidence="3 4" key="1">
    <citation type="submission" date="2014-04" db="EMBL/GenBank/DDBJ databases">
        <title>Genome evolution of avian class.</title>
        <authorList>
            <person name="Zhang G."/>
            <person name="Li C."/>
        </authorList>
    </citation>
    <scope>NUCLEOTIDE SEQUENCE [LARGE SCALE GENOMIC DNA]</scope>
    <source>
        <strain evidence="3">BGI_N327</strain>
    </source>
</reference>
<evidence type="ECO:0000313" key="4">
    <source>
        <dbReference type="Proteomes" id="UP000053806"/>
    </source>
</evidence>
<evidence type="ECO:0000259" key="1">
    <source>
        <dbReference type="PROSITE" id="PS50055"/>
    </source>
</evidence>
<dbReference type="PROSITE" id="PS50055">
    <property type="entry name" value="TYR_PHOSPHATASE_PTP"/>
    <property type="match status" value="1"/>
</dbReference>
<dbReference type="InterPro" id="IPR000242">
    <property type="entry name" value="PTP_cat"/>
</dbReference>
<dbReference type="PANTHER" id="PTHR45706:SF7">
    <property type="entry name" value="TYROSINE-PROTEIN PHOSPHATASE NON-RECEPTOR TYPE 4"/>
    <property type="match status" value="1"/>
</dbReference>
<dbReference type="GO" id="GO:0005737">
    <property type="term" value="C:cytoplasm"/>
    <property type="evidence" value="ECO:0007669"/>
    <property type="project" value="TreeGrafter"/>
</dbReference>
<feature type="domain" description="Tyrosine-protein phosphatase" evidence="1">
    <location>
        <begin position="10"/>
        <end position="176"/>
    </location>
</feature>
<dbReference type="AlphaFoldDB" id="A0A093I5Q1"/>
<organism evidence="3 4">
    <name type="scientific">Fulmarus glacialis</name>
    <name type="common">Northern fulmar</name>
    <dbReference type="NCBI Taxonomy" id="30455"/>
    <lineage>
        <taxon>Eukaryota</taxon>
        <taxon>Metazoa</taxon>
        <taxon>Chordata</taxon>
        <taxon>Craniata</taxon>
        <taxon>Vertebrata</taxon>
        <taxon>Euteleostomi</taxon>
        <taxon>Archelosauria</taxon>
        <taxon>Archosauria</taxon>
        <taxon>Dinosauria</taxon>
        <taxon>Saurischia</taxon>
        <taxon>Theropoda</taxon>
        <taxon>Coelurosauria</taxon>
        <taxon>Aves</taxon>
        <taxon>Neognathae</taxon>
        <taxon>Neoaves</taxon>
        <taxon>Aequornithes</taxon>
        <taxon>Procellariiformes</taxon>
        <taxon>Procellariidae</taxon>
        <taxon>Fulmarus</taxon>
    </lineage>
</organism>
<feature type="non-terminal residue" evidence="3">
    <location>
        <position position="176"/>
    </location>
</feature>
<dbReference type="PROSITE" id="PS00383">
    <property type="entry name" value="TYR_PHOSPHATASE_1"/>
    <property type="match status" value="1"/>
</dbReference>
<dbReference type="InterPro" id="IPR000387">
    <property type="entry name" value="Tyr_Pase_dom"/>
</dbReference>
<keyword evidence="4" id="KW-1185">Reference proteome</keyword>
<dbReference type="InterPro" id="IPR029021">
    <property type="entry name" value="Prot-tyrosine_phosphatase-like"/>
</dbReference>
<evidence type="ECO:0000259" key="2">
    <source>
        <dbReference type="PROSITE" id="PS50056"/>
    </source>
</evidence>
<dbReference type="GO" id="GO:0004725">
    <property type="term" value="F:protein tyrosine phosphatase activity"/>
    <property type="evidence" value="ECO:0007669"/>
    <property type="project" value="InterPro"/>
</dbReference>
<protein>
    <submittedName>
        <fullName evidence="3">Tyrosine-protein phosphatase non-receptor type 4</fullName>
    </submittedName>
</protein>
<dbReference type="Pfam" id="PF00102">
    <property type="entry name" value="Y_phosphatase"/>
    <property type="match status" value="1"/>
</dbReference>
<keyword evidence="3" id="KW-0675">Receptor</keyword>